<dbReference type="STRING" id="1284197.S8ASG4"/>
<dbReference type="EMBL" id="AQGS01000063">
    <property type="protein sequence ID" value="EPS43931.1"/>
    <property type="molecule type" value="Genomic_DNA"/>
</dbReference>
<dbReference type="AlphaFoldDB" id="S8ASG4"/>
<dbReference type="OMA" id="WDSSANV"/>
<reference evidence="3" key="2">
    <citation type="submission" date="2013-04" db="EMBL/GenBank/DDBJ databases">
        <title>Genomic mechanisms accounting for the adaptation to parasitism in nematode-trapping fungi.</title>
        <authorList>
            <person name="Ahren D.G."/>
        </authorList>
    </citation>
    <scope>NUCLEOTIDE SEQUENCE [LARGE SCALE GENOMIC DNA]</scope>
    <source>
        <strain evidence="3">CBS 200.50</strain>
    </source>
</reference>
<dbReference type="PANTHER" id="PTHR34706:SF1">
    <property type="entry name" value="VWFA DOMAIN-CONTAINING PROTEIN"/>
    <property type="match status" value="1"/>
</dbReference>
<feature type="compositionally biased region" description="Basic residues" evidence="1">
    <location>
        <begin position="1"/>
        <end position="12"/>
    </location>
</feature>
<organism evidence="2 3">
    <name type="scientific">Dactylellina haptotyla (strain CBS 200.50)</name>
    <name type="common">Nematode-trapping fungus</name>
    <name type="synonym">Monacrosporium haptotylum</name>
    <dbReference type="NCBI Taxonomy" id="1284197"/>
    <lineage>
        <taxon>Eukaryota</taxon>
        <taxon>Fungi</taxon>
        <taxon>Dikarya</taxon>
        <taxon>Ascomycota</taxon>
        <taxon>Pezizomycotina</taxon>
        <taxon>Orbiliomycetes</taxon>
        <taxon>Orbiliales</taxon>
        <taxon>Orbiliaceae</taxon>
        <taxon>Dactylellina</taxon>
    </lineage>
</organism>
<dbReference type="InterPro" id="IPR036465">
    <property type="entry name" value="vWFA_dom_sf"/>
</dbReference>
<dbReference type="HOGENOM" id="CLU_778489_0_0_1"/>
<feature type="region of interest" description="Disordered" evidence="1">
    <location>
        <begin position="1"/>
        <end position="23"/>
    </location>
</feature>
<proteinExistence type="predicted"/>
<dbReference type="Proteomes" id="UP000015100">
    <property type="component" value="Unassembled WGS sequence"/>
</dbReference>
<name>S8ASG4_DACHA</name>
<evidence type="ECO:0000256" key="1">
    <source>
        <dbReference type="SAM" id="MobiDB-lite"/>
    </source>
</evidence>
<accession>S8ASG4</accession>
<dbReference type="PANTHER" id="PTHR34706">
    <property type="entry name" value="SLR1338 PROTEIN"/>
    <property type="match status" value="1"/>
</dbReference>
<comment type="caution">
    <text evidence="2">The sequence shown here is derived from an EMBL/GenBank/DDBJ whole genome shotgun (WGS) entry which is preliminary data.</text>
</comment>
<evidence type="ECO:0000313" key="3">
    <source>
        <dbReference type="Proteomes" id="UP000015100"/>
    </source>
</evidence>
<evidence type="ECO:0008006" key="4">
    <source>
        <dbReference type="Google" id="ProtNLM"/>
    </source>
</evidence>
<protein>
    <recommendedName>
        <fullName evidence="4">VWFA domain-containing protein</fullName>
    </recommendedName>
</protein>
<gene>
    <name evidence="2" type="ORF">H072_2157</name>
</gene>
<feature type="compositionally biased region" description="Low complexity" evidence="1">
    <location>
        <begin position="13"/>
        <end position="22"/>
    </location>
</feature>
<dbReference type="SUPFAM" id="SSF53300">
    <property type="entry name" value="vWA-like"/>
    <property type="match status" value="1"/>
</dbReference>
<dbReference type="OrthoDB" id="2142040at2759"/>
<evidence type="ECO:0000313" key="2">
    <source>
        <dbReference type="EMBL" id="EPS43931.1"/>
    </source>
</evidence>
<sequence length="356" mass="39462">MPTNWIKKHLSSGKRSASSGSAYDMFRRPDSAVIIYPEAERLDALPLPIPNSNSNMNFAHVRRNTTESNGYYPGPRESISSHDGPGELAGTEGVRHYELGNYRNGQAHGVPTASGSNSHLQLNQPLAAAAAGVPYEDDAYLDQLEDYNVVFLVDDSESMRVGNRWTDTYDLLQQLIPVAAHYSKKGTDVHFINDKSRVLANQRVFSTALTAWNGMRRSRITKTATALERILSPYIRELDSINVQRATGLNVIVITTGKSSDDKGLEQVIVGYAKDLDDLAAPKCLVGIQFVQMGTDADAAVVLNKFDNQLEVEHSIKRDIVDTRLFRQNATLTRQLKRMILLGAINKSIDELEDED</sequence>
<reference evidence="2 3" key="1">
    <citation type="journal article" date="2013" name="PLoS Genet.">
        <title>Genomic mechanisms accounting for the adaptation to parasitism in nematode-trapping fungi.</title>
        <authorList>
            <person name="Meerupati T."/>
            <person name="Andersson K.M."/>
            <person name="Friman E."/>
            <person name="Kumar D."/>
            <person name="Tunlid A."/>
            <person name="Ahren D."/>
        </authorList>
    </citation>
    <scope>NUCLEOTIDE SEQUENCE [LARGE SCALE GENOMIC DNA]</scope>
    <source>
        <strain evidence="2 3">CBS 200.50</strain>
    </source>
</reference>
<keyword evidence="3" id="KW-1185">Reference proteome</keyword>